<reference evidence="2" key="1">
    <citation type="submission" date="2023-10" db="EMBL/GenBank/DDBJ databases">
        <title>Genome assemblies of two species of porcelain crab, Petrolisthes cinctipes and Petrolisthes manimaculis (Anomura: Porcellanidae).</title>
        <authorList>
            <person name="Angst P."/>
        </authorList>
    </citation>
    <scope>NUCLEOTIDE SEQUENCE</scope>
    <source>
        <strain evidence="2">PB745_01</strain>
        <tissue evidence="2">Gill</tissue>
    </source>
</reference>
<organism evidence="2 3">
    <name type="scientific">Petrolisthes cinctipes</name>
    <name type="common">Flat porcelain crab</name>
    <dbReference type="NCBI Taxonomy" id="88211"/>
    <lineage>
        <taxon>Eukaryota</taxon>
        <taxon>Metazoa</taxon>
        <taxon>Ecdysozoa</taxon>
        <taxon>Arthropoda</taxon>
        <taxon>Crustacea</taxon>
        <taxon>Multicrustacea</taxon>
        <taxon>Malacostraca</taxon>
        <taxon>Eumalacostraca</taxon>
        <taxon>Eucarida</taxon>
        <taxon>Decapoda</taxon>
        <taxon>Pleocyemata</taxon>
        <taxon>Anomura</taxon>
        <taxon>Galatheoidea</taxon>
        <taxon>Porcellanidae</taxon>
        <taxon>Petrolisthes</taxon>
    </lineage>
</organism>
<feature type="region of interest" description="Disordered" evidence="1">
    <location>
        <begin position="1"/>
        <end position="62"/>
    </location>
</feature>
<accession>A0AAE1EG49</accession>
<evidence type="ECO:0000313" key="3">
    <source>
        <dbReference type="Proteomes" id="UP001286313"/>
    </source>
</evidence>
<sequence length="82" mass="9161">MERKEMEGRGGTKRTGEEERVSGMEGGKRRGDRYGVKDKLGGKRLKKEGRRTDGYAGEGKKNTCTSLTRAVSSLYYSPHNFS</sequence>
<evidence type="ECO:0000313" key="2">
    <source>
        <dbReference type="EMBL" id="KAK3851039.1"/>
    </source>
</evidence>
<name>A0AAE1EG49_PETCI</name>
<evidence type="ECO:0000256" key="1">
    <source>
        <dbReference type="SAM" id="MobiDB-lite"/>
    </source>
</evidence>
<keyword evidence="3" id="KW-1185">Reference proteome</keyword>
<dbReference type="EMBL" id="JAWQEG010008072">
    <property type="protein sequence ID" value="KAK3851039.1"/>
    <property type="molecule type" value="Genomic_DNA"/>
</dbReference>
<dbReference type="Proteomes" id="UP001286313">
    <property type="component" value="Unassembled WGS sequence"/>
</dbReference>
<proteinExistence type="predicted"/>
<dbReference type="AlphaFoldDB" id="A0AAE1EG49"/>
<gene>
    <name evidence="2" type="ORF">Pcinc_042286</name>
</gene>
<feature type="compositionally biased region" description="Basic and acidic residues" evidence="1">
    <location>
        <begin position="1"/>
        <end position="41"/>
    </location>
</feature>
<comment type="caution">
    <text evidence="2">The sequence shown here is derived from an EMBL/GenBank/DDBJ whole genome shotgun (WGS) entry which is preliminary data.</text>
</comment>
<feature type="compositionally biased region" description="Basic and acidic residues" evidence="1">
    <location>
        <begin position="50"/>
        <end position="61"/>
    </location>
</feature>
<protein>
    <submittedName>
        <fullName evidence="2">Uncharacterized protein</fullName>
    </submittedName>
</protein>